<accession>A0A5J9W4M6</accession>
<evidence type="ECO:0008006" key="3">
    <source>
        <dbReference type="Google" id="ProtNLM"/>
    </source>
</evidence>
<dbReference type="EMBL" id="RWGY01000005">
    <property type="protein sequence ID" value="TVU43078.1"/>
    <property type="molecule type" value="Genomic_DNA"/>
</dbReference>
<keyword evidence="2" id="KW-1185">Reference proteome</keyword>
<feature type="non-terminal residue" evidence="1">
    <location>
        <position position="1"/>
    </location>
</feature>
<organism evidence="1 2">
    <name type="scientific">Eragrostis curvula</name>
    <name type="common">weeping love grass</name>
    <dbReference type="NCBI Taxonomy" id="38414"/>
    <lineage>
        <taxon>Eukaryota</taxon>
        <taxon>Viridiplantae</taxon>
        <taxon>Streptophyta</taxon>
        <taxon>Embryophyta</taxon>
        <taxon>Tracheophyta</taxon>
        <taxon>Spermatophyta</taxon>
        <taxon>Magnoliopsida</taxon>
        <taxon>Liliopsida</taxon>
        <taxon>Poales</taxon>
        <taxon>Poaceae</taxon>
        <taxon>PACMAD clade</taxon>
        <taxon>Chloridoideae</taxon>
        <taxon>Eragrostideae</taxon>
        <taxon>Eragrostidinae</taxon>
        <taxon>Eragrostis</taxon>
    </lineage>
</organism>
<sequence length="114" mass="12926">MGLFFFAGDHETVENRLTNLVDARDVANALLLAYENSEASGRYLCSSTPIRVWDVMNIVKTSCPTHSCPKSFVEVEDSITYNTDKLQKLGWSFRPIDETIRDSVECYRDLGILN</sequence>
<reference evidence="1 2" key="1">
    <citation type="journal article" date="2019" name="Sci. Rep.">
        <title>A high-quality genome of Eragrostis curvula grass provides insights into Poaceae evolution and supports new strategies to enhance forage quality.</title>
        <authorList>
            <person name="Carballo J."/>
            <person name="Santos B.A.C.M."/>
            <person name="Zappacosta D."/>
            <person name="Garbus I."/>
            <person name="Selva J.P."/>
            <person name="Gallo C.A."/>
            <person name="Diaz A."/>
            <person name="Albertini E."/>
            <person name="Caccamo M."/>
            <person name="Echenique V."/>
        </authorList>
    </citation>
    <scope>NUCLEOTIDE SEQUENCE [LARGE SCALE GENOMIC DNA]</scope>
    <source>
        <strain evidence="2">cv. Victoria</strain>
        <tissue evidence="1">Leaf</tissue>
    </source>
</reference>
<dbReference type="SUPFAM" id="SSF51735">
    <property type="entry name" value="NAD(P)-binding Rossmann-fold domains"/>
    <property type="match status" value="1"/>
</dbReference>
<comment type="caution">
    <text evidence="1">The sequence shown here is derived from an EMBL/GenBank/DDBJ whole genome shotgun (WGS) entry which is preliminary data.</text>
</comment>
<dbReference type="Proteomes" id="UP000324897">
    <property type="component" value="Unassembled WGS sequence"/>
</dbReference>
<proteinExistence type="predicted"/>
<dbReference type="Gramene" id="TVU43078">
    <property type="protein sequence ID" value="TVU43078"/>
    <property type="gene ID" value="EJB05_09514"/>
</dbReference>
<dbReference type="InterPro" id="IPR036291">
    <property type="entry name" value="NAD(P)-bd_dom_sf"/>
</dbReference>
<gene>
    <name evidence="1" type="ORF">EJB05_09514</name>
</gene>
<dbReference type="Gene3D" id="3.40.50.720">
    <property type="entry name" value="NAD(P)-binding Rossmann-like Domain"/>
    <property type="match status" value="1"/>
</dbReference>
<dbReference type="OrthoDB" id="2735536at2759"/>
<dbReference type="AlphaFoldDB" id="A0A5J9W4M6"/>
<protein>
    <recommendedName>
        <fullName evidence="3">NAD-dependent epimerase/dehydratase domain-containing protein</fullName>
    </recommendedName>
</protein>
<evidence type="ECO:0000313" key="1">
    <source>
        <dbReference type="EMBL" id="TVU43078.1"/>
    </source>
</evidence>
<name>A0A5J9W4M6_9POAL</name>
<evidence type="ECO:0000313" key="2">
    <source>
        <dbReference type="Proteomes" id="UP000324897"/>
    </source>
</evidence>